<keyword evidence="3" id="KW-1185">Reference proteome</keyword>
<reference evidence="2 3" key="1">
    <citation type="submission" date="2015-10" db="EMBL/GenBank/DDBJ databases">
        <title>Genome analyses suggest a sexual origin of heterokaryosis in a supposedly ancient asexual fungus.</title>
        <authorList>
            <person name="Ropars J."/>
            <person name="Sedzielewska K."/>
            <person name="Noel J."/>
            <person name="Charron P."/>
            <person name="Farinelli L."/>
            <person name="Marton T."/>
            <person name="Kruger M."/>
            <person name="Pelin A."/>
            <person name="Brachmann A."/>
            <person name="Corradi N."/>
        </authorList>
    </citation>
    <scope>NUCLEOTIDE SEQUENCE [LARGE SCALE GENOMIC DNA]</scope>
    <source>
        <strain evidence="2 3">A4</strain>
    </source>
</reference>
<accession>A0A2I1GYJ8</accession>
<name>A0A2I1GYJ8_9GLOM</name>
<protein>
    <submittedName>
        <fullName evidence="2">Uncharacterized protein</fullName>
    </submittedName>
</protein>
<evidence type="ECO:0000256" key="1">
    <source>
        <dbReference type="SAM" id="MobiDB-lite"/>
    </source>
</evidence>
<evidence type="ECO:0000313" key="2">
    <source>
        <dbReference type="EMBL" id="PKY51699.1"/>
    </source>
</evidence>
<dbReference type="Proteomes" id="UP000234323">
    <property type="component" value="Unassembled WGS sequence"/>
</dbReference>
<comment type="caution">
    <text evidence="2">The sequence shown here is derived from an EMBL/GenBank/DDBJ whole genome shotgun (WGS) entry which is preliminary data.</text>
</comment>
<dbReference type="VEuPathDB" id="FungiDB:FUN_024401"/>
<sequence length="189" mass="21127">MEQNHDDVLNNNSFDIYFNGQSSLNVHCDDACNYTNGFSASDDDALHALNATSPFNSHVGYTSNDNNAIIEQQNPSINSVSDIFRFVIPGFHIVVIPMSSPLVNLSNLDIQYQFQQFQQDQQDPTFFSSSVSPSQLNQEQSHVSSVNGTSYGINNQSDNLDNLQQQQQIDSLGLNYSFSNFNNFNNLHS</sequence>
<dbReference type="AlphaFoldDB" id="A0A2I1GYJ8"/>
<dbReference type="OrthoDB" id="2380827at2759"/>
<proteinExistence type="predicted"/>
<organism evidence="2 3">
    <name type="scientific">Rhizophagus irregularis</name>
    <dbReference type="NCBI Taxonomy" id="588596"/>
    <lineage>
        <taxon>Eukaryota</taxon>
        <taxon>Fungi</taxon>
        <taxon>Fungi incertae sedis</taxon>
        <taxon>Mucoromycota</taxon>
        <taxon>Glomeromycotina</taxon>
        <taxon>Glomeromycetes</taxon>
        <taxon>Glomerales</taxon>
        <taxon>Glomeraceae</taxon>
        <taxon>Rhizophagus</taxon>
    </lineage>
</organism>
<evidence type="ECO:0000313" key="3">
    <source>
        <dbReference type="Proteomes" id="UP000234323"/>
    </source>
</evidence>
<gene>
    <name evidence="2" type="ORF">RhiirA4_468887</name>
</gene>
<feature type="compositionally biased region" description="Polar residues" evidence="1">
    <location>
        <begin position="138"/>
        <end position="152"/>
    </location>
</feature>
<feature type="region of interest" description="Disordered" evidence="1">
    <location>
        <begin position="138"/>
        <end position="158"/>
    </location>
</feature>
<dbReference type="EMBL" id="LLXI01001064">
    <property type="protein sequence ID" value="PKY51699.1"/>
    <property type="molecule type" value="Genomic_DNA"/>
</dbReference>